<accession>A0AAE0C5Y6</accession>
<sequence>MGGRRFIRQKDREGGDGPKPVDKALRGVLDGLYFSVPWNWLLEQPQLPVYPFQKGVLETHTIGSLELLAVWRATVLCGIISGLIRALSGVFKGAHGCKAGRSLFTWVAHIAKNKELKPAMAKHYISGLQALHVQFGHE</sequence>
<dbReference type="AlphaFoldDB" id="A0AAE0C5Y6"/>
<protein>
    <submittedName>
        <fullName evidence="2">Uncharacterized protein</fullName>
    </submittedName>
</protein>
<name>A0AAE0C5Y6_9CHLO</name>
<evidence type="ECO:0000313" key="3">
    <source>
        <dbReference type="Proteomes" id="UP001190700"/>
    </source>
</evidence>
<feature type="compositionally biased region" description="Basic and acidic residues" evidence="1">
    <location>
        <begin position="8"/>
        <end position="21"/>
    </location>
</feature>
<proteinExistence type="predicted"/>
<evidence type="ECO:0000256" key="1">
    <source>
        <dbReference type="SAM" id="MobiDB-lite"/>
    </source>
</evidence>
<evidence type="ECO:0000313" key="2">
    <source>
        <dbReference type="EMBL" id="KAK3248474.1"/>
    </source>
</evidence>
<dbReference type="EMBL" id="LGRX02028050">
    <property type="protein sequence ID" value="KAK3248474.1"/>
    <property type="molecule type" value="Genomic_DNA"/>
</dbReference>
<reference evidence="2 3" key="1">
    <citation type="journal article" date="2015" name="Genome Biol. Evol.">
        <title>Comparative Genomics of a Bacterivorous Green Alga Reveals Evolutionary Causalities and Consequences of Phago-Mixotrophic Mode of Nutrition.</title>
        <authorList>
            <person name="Burns J.A."/>
            <person name="Paasch A."/>
            <person name="Narechania A."/>
            <person name="Kim E."/>
        </authorList>
    </citation>
    <scope>NUCLEOTIDE SEQUENCE [LARGE SCALE GENOMIC DNA]</scope>
    <source>
        <strain evidence="2 3">PLY_AMNH</strain>
    </source>
</reference>
<feature type="region of interest" description="Disordered" evidence="1">
    <location>
        <begin position="1"/>
        <end position="21"/>
    </location>
</feature>
<organism evidence="2 3">
    <name type="scientific">Cymbomonas tetramitiformis</name>
    <dbReference type="NCBI Taxonomy" id="36881"/>
    <lineage>
        <taxon>Eukaryota</taxon>
        <taxon>Viridiplantae</taxon>
        <taxon>Chlorophyta</taxon>
        <taxon>Pyramimonadophyceae</taxon>
        <taxon>Pyramimonadales</taxon>
        <taxon>Pyramimonadaceae</taxon>
        <taxon>Cymbomonas</taxon>
    </lineage>
</organism>
<keyword evidence="3" id="KW-1185">Reference proteome</keyword>
<gene>
    <name evidence="2" type="ORF">CYMTET_42064</name>
</gene>
<comment type="caution">
    <text evidence="2">The sequence shown here is derived from an EMBL/GenBank/DDBJ whole genome shotgun (WGS) entry which is preliminary data.</text>
</comment>
<dbReference type="Proteomes" id="UP001190700">
    <property type="component" value="Unassembled WGS sequence"/>
</dbReference>